<organism evidence="2 3">
    <name type="scientific">Austropuccinia psidii MF-1</name>
    <dbReference type="NCBI Taxonomy" id="1389203"/>
    <lineage>
        <taxon>Eukaryota</taxon>
        <taxon>Fungi</taxon>
        <taxon>Dikarya</taxon>
        <taxon>Basidiomycota</taxon>
        <taxon>Pucciniomycotina</taxon>
        <taxon>Pucciniomycetes</taxon>
        <taxon>Pucciniales</taxon>
        <taxon>Sphaerophragmiaceae</taxon>
        <taxon>Austropuccinia</taxon>
    </lineage>
</organism>
<feature type="region of interest" description="Disordered" evidence="1">
    <location>
        <begin position="1"/>
        <end position="38"/>
    </location>
</feature>
<dbReference type="EMBL" id="AVOT02000441">
    <property type="protein sequence ID" value="MBW0462886.1"/>
    <property type="molecule type" value="Genomic_DNA"/>
</dbReference>
<evidence type="ECO:0000256" key="1">
    <source>
        <dbReference type="SAM" id="MobiDB-lite"/>
    </source>
</evidence>
<evidence type="ECO:0000313" key="3">
    <source>
        <dbReference type="Proteomes" id="UP000765509"/>
    </source>
</evidence>
<keyword evidence="3" id="KW-1185">Reference proteome</keyword>
<sequence length="149" mass="16815">MEENSIQLEEKSQEDSPVTPSDMEHVHNGKGKRKRKSLITTKKWIQIATQRPKKQHGSDCIHGKPTIISSKGKTKFISPVVTSEGKFPKASEKSLVQRTVKGKNPKKRSFLLIADTNIMSPVHLRDLEVPMNKPEERTGLFRARRSGFG</sequence>
<accession>A0A9Q3BC76</accession>
<comment type="caution">
    <text evidence="2">The sequence shown here is derived from an EMBL/GenBank/DDBJ whole genome shotgun (WGS) entry which is preliminary data.</text>
</comment>
<protein>
    <submittedName>
        <fullName evidence="2">Uncharacterized protein</fullName>
    </submittedName>
</protein>
<feature type="compositionally biased region" description="Basic residues" evidence="1">
    <location>
        <begin position="28"/>
        <end position="37"/>
    </location>
</feature>
<name>A0A9Q3BC76_9BASI</name>
<dbReference type="AlphaFoldDB" id="A0A9Q3BC76"/>
<reference evidence="2" key="1">
    <citation type="submission" date="2021-03" db="EMBL/GenBank/DDBJ databases">
        <title>Draft genome sequence of rust myrtle Austropuccinia psidii MF-1, a brazilian biotype.</title>
        <authorList>
            <person name="Quecine M.C."/>
            <person name="Pachon D.M.R."/>
            <person name="Bonatelli M.L."/>
            <person name="Correr F.H."/>
            <person name="Franceschini L.M."/>
            <person name="Leite T.F."/>
            <person name="Margarido G.R.A."/>
            <person name="Almeida C.A."/>
            <person name="Ferrarezi J.A."/>
            <person name="Labate C.A."/>
        </authorList>
    </citation>
    <scope>NUCLEOTIDE SEQUENCE</scope>
    <source>
        <strain evidence="2">MF-1</strain>
    </source>
</reference>
<gene>
    <name evidence="2" type="ORF">O181_002601</name>
</gene>
<dbReference type="Proteomes" id="UP000765509">
    <property type="component" value="Unassembled WGS sequence"/>
</dbReference>
<evidence type="ECO:0000313" key="2">
    <source>
        <dbReference type="EMBL" id="MBW0462886.1"/>
    </source>
</evidence>
<proteinExistence type="predicted"/>